<organism evidence="1 2">
    <name type="scientific">Cohnella cellulosilytica</name>
    <dbReference type="NCBI Taxonomy" id="986710"/>
    <lineage>
        <taxon>Bacteria</taxon>
        <taxon>Bacillati</taxon>
        <taxon>Bacillota</taxon>
        <taxon>Bacilli</taxon>
        <taxon>Bacillales</taxon>
        <taxon>Paenibacillaceae</taxon>
        <taxon>Cohnella</taxon>
    </lineage>
</organism>
<name>A0ABW2F1C3_9BACL</name>
<dbReference type="Proteomes" id="UP001596378">
    <property type="component" value="Unassembled WGS sequence"/>
</dbReference>
<reference evidence="2" key="1">
    <citation type="journal article" date="2019" name="Int. J. Syst. Evol. Microbiol.">
        <title>The Global Catalogue of Microorganisms (GCM) 10K type strain sequencing project: providing services to taxonomists for standard genome sequencing and annotation.</title>
        <authorList>
            <consortium name="The Broad Institute Genomics Platform"/>
            <consortium name="The Broad Institute Genome Sequencing Center for Infectious Disease"/>
            <person name="Wu L."/>
            <person name="Ma J."/>
        </authorList>
    </citation>
    <scope>NUCLEOTIDE SEQUENCE [LARGE SCALE GENOMIC DNA]</scope>
    <source>
        <strain evidence="2">KCTC 12907</strain>
    </source>
</reference>
<accession>A0ABW2F1C3</accession>
<keyword evidence="2" id="KW-1185">Reference proteome</keyword>
<dbReference type="RefSeq" id="WP_378052145.1">
    <property type="nucleotide sequence ID" value="NZ_JBHMDN010000047.1"/>
</dbReference>
<protein>
    <recommendedName>
        <fullName evidence="3">Guanylate cyclase domain-containing protein</fullName>
    </recommendedName>
</protein>
<comment type="caution">
    <text evidence="1">The sequence shown here is derived from an EMBL/GenBank/DDBJ whole genome shotgun (WGS) entry which is preliminary data.</text>
</comment>
<evidence type="ECO:0008006" key="3">
    <source>
        <dbReference type="Google" id="ProtNLM"/>
    </source>
</evidence>
<dbReference type="EMBL" id="JBHTAI010000001">
    <property type="protein sequence ID" value="MFC7146915.1"/>
    <property type="molecule type" value="Genomic_DNA"/>
</dbReference>
<dbReference type="Gene3D" id="3.30.70.1230">
    <property type="entry name" value="Nucleotide cyclase"/>
    <property type="match status" value="1"/>
</dbReference>
<proteinExistence type="predicted"/>
<sequence length="216" mass="24463">MQQAEFVRTTYESLMEQTKRLVQRKAEPEAYVPSEERYAVLHLTVEADGREEHRERDLNRAQIGIMRFVTVIAQIVSGWGGKLIEASHQSYTAIFPTEEEDAVGRSCLCGMQIVQAIDNVINPSLAEEGIPFRFRGGVGISMGQVYGFHTGLSLPANSLYYGEAITSAVEYANMTDGEVIVDKVVKEHFERSGSEYKVQFVPYRYHEWVGYRFHIG</sequence>
<dbReference type="InterPro" id="IPR029787">
    <property type="entry name" value="Nucleotide_cyclase"/>
</dbReference>
<gene>
    <name evidence="1" type="ORF">ACFQMJ_00095</name>
</gene>
<dbReference type="SUPFAM" id="SSF55073">
    <property type="entry name" value="Nucleotide cyclase"/>
    <property type="match status" value="1"/>
</dbReference>
<evidence type="ECO:0000313" key="2">
    <source>
        <dbReference type="Proteomes" id="UP001596378"/>
    </source>
</evidence>
<evidence type="ECO:0000313" key="1">
    <source>
        <dbReference type="EMBL" id="MFC7146915.1"/>
    </source>
</evidence>